<dbReference type="GO" id="GO:0016491">
    <property type="term" value="F:oxidoreductase activity"/>
    <property type="evidence" value="ECO:0007669"/>
    <property type="project" value="UniProtKB-KW"/>
</dbReference>
<dbReference type="InterPro" id="IPR002347">
    <property type="entry name" value="SDR_fam"/>
</dbReference>
<dbReference type="KEGG" id="ksn:43589378"/>
<dbReference type="EMBL" id="CP144057">
    <property type="protein sequence ID" value="WWD19573.1"/>
    <property type="molecule type" value="Genomic_DNA"/>
</dbReference>
<name>A0A5M6BYS1_9TREE</name>
<sequence>MNIPWSSVRNQWKILPPVPKGDYLAGKNVIITGANSGVGLEALKQLVIGKPAQLILAVRSVEPSQKIVNSIKKSHPGLDIQIFYLDLTSLESIKSFTVKVKNEVGRVDVLINNAGINPNFSDGPYKSTGDGYERTFQTNTLGPFLTSLYLLPELRQSPSPKVIFVGSDIHFLADDTVIKKALKQGTPIISSFNDASTYKNGLRYAQSKLLLQMLTRSLIPALPDLAIINTNPGMARTNLGRDFDFTPTLATIRIVFSFVFNARSAANAARNISTAVANSTDSHDYWSEGVPYPSQNVFLTTGTGVRATKQFYEEMLAEVEKIAPGVTKTLI</sequence>
<protein>
    <submittedName>
        <fullName evidence="4">Uncharacterized protein</fullName>
    </submittedName>
</protein>
<gene>
    <name evidence="4" type="ORF">CI109_104034</name>
</gene>
<dbReference type="PANTHER" id="PTHR24320:SF152">
    <property type="entry name" value="SHORT-CHAIN DEHYDROGENASE_REDUCTASE FAMILY PROTEIN"/>
    <property type="match status" value="1"/>
</dbReference>
<reference evidence="4" key="2">
    <citation type="submission" date="2024-01" db="EMBL/GenBank/DDBJ databases">
        <title>Comparative genomics of Cryptococcus and Kwoniella reveals pathogenesis evolution and contrasting modes of karyotype evolution via chromosome fusion or intercentromeric recombination.</title>
        <authorList>
            <person name="Coelho M.A."/>
            <person name="David-Palma M."/>
            <person name="Shea T."/>
            <person name="Bowers K."/>
            <person name="McGinley-Smith S."/>
            <person name="Mohammad A.W."/>
            <person name="Gnirke A."/>
            <person name="Yurkov A.M."/>
            <person name="Nowrousian M."/>
            <person name="Sun S."/>
            <person name="Cuomo C.A."/>
            <person name="Heitman J."/>
        </authorList>
    </citation>
    <scope>NUCLEOTIDE SEQUENCE</scope>
    <source>
        <strain evidence="4">CBS 12478</strain>
    </source>
</reference>
<organism evidence="4 5">
    <name type="scientific">Kwoniella shandongensis</name>
    <dbReference type="NCBI Taxonomy" id="1734106"/>
    <lineage>
        <taxon>Eukaryota</taxon>
        <taxon>Fungi</taxon>
        <taxon>Dikarya</taxon>
        <taxon>Basidiomycota</taxon>
        <taxon>Agaricomycotina</taxon>
        <taxon>Tremellomycetes</taxon>
        <taxon>Tremellales</taxon>
        <taxon>Cryptococcaceae</taxon>
        <taxon>Kwoniella</taxon>
    </lineage>
</organism>
<dbReference type="OrthoDB" id="542013at2759"/>
<dbReference type="Pfam" id="PF00106">
    <property type="entry name" value="adh_short"/>
    <property type="match status" value="1"/>
</dbReference>
<comment type="similarity">
    <text evidence="1 3">Belongs to the short-chain dehydrogenases/reductases (SDR) family.</text>
</comment>
<keyword evidence="2" id="KW-0560">Oxidoreductase</keyword>
<evidence type="ECO:0000313" key="4">
    <source>
        <dbReference type="EMBL" id="WWD19573.1"/>
    </source>
</evidence>
<evidence type="ECO:0000256" key="2">
    <source>
        <dbReference type="ARBA" id="ARBA00023002"/>
    </source>
</evidence>
<dbReference type="PANTHER" id="PTHR24320">
    <property type="entry name" value="RETINOL DEHYDROGENASE"/>
    <property type="match status" value="1"/>
</dbReference>
<dbReference type="Gene3D" id="3.40.50.720">
    <property type="entry name" value="NAD(P)-binding Rossmann-like Domain"/>
    <property type="match status" value="1"/>
</dbReference>
<dbReference type="InterPro" id="IPR036291">
    <property type="entry name" value="NAD(P)-bd_dom_sf"/>
</dbReference>
<dbReference type="RefSeq" id="XP_031860469.1">
    <property type="nucleotide sequence ID" value="XM_032005235.1"/>
</dbReference>
<proteinExistence type="inferred from homology"/>
<dbReference type="PRINTS" id="PR00080">
    <property type="entry name" value="SDRFAMILY"/>
</dbReference>
<accession>A0A5M6BYS1</accession>
<dbReference type="PRINTS" id="PR00081">
    <property type="entry name" value="GDHRDH"/>
</dbReference>
<evidence type="ECO:0000256" key="1">
    <source>
        <dbReference type="ARBA" id="ARBA00006484"/>
    </source>
</evidence>
<dbReference type="GeneID" id="43589378"/>
<dbReference type="SUPFAM" id="SSF51735">
    <property type="entry name" value="NAD(P)-binding Rossmann-fold domains"/>
    <property type="match status" value="1"/>
</dbReference>
<dbReference type="Proteomes" id="UP000322225">
    <property type="component" value="Chromosome 7"/>
</dbReference>
<evidence type="ECO:0000256" key="3">
    <source>
        <dbReference type="RuleBase" id="RU000363"/>
    </source>
</evidence>
<keyword evidence="5" id="KW-1185">Reference proteome</keyword>
<reference evidence="4" key="1">
    <citation type="submission" date="2017-08" db="EMBL/GenBank/DDBJ databases">
        <authorList>
            <person name="Cuomo C."/>
            <person name="Billmyre B."/>
            <person name="Heitman J."/>
        </authorList>
    </citation>
    <scope>NUCLEOTIDE SEQUENCE</scope>
    <source>
        <strain evidence="4">CBS 12478</strain>
    </source>
</reference>
<dbReference type="AlphaFoldDB" id="A0A5M6BYS1"/>
<evidence type="ECO:0000313" key="5">
    <source>
        <dbReference type="Proteomes" id="UP000322225"/>
    </source>
</evidence>